<dbReference type="Proteomes" id="UP001338125">
    <property type="component" value="Unassembled WGS sequence"/>
</dbReference>
<organism evidence="1 2">
    <name type="scientific">Cladobotryum mycophilum</name>
    <dbReference type="NCBI Taxonomy" id="491253"/>
    <lineage>
        <taxon>Eukaryota</taxon>
        <taxon>Fungi</taxon>
        <taxon>Dikarya</taxon>
        <taxon>Ascomycota</taxon>
        <taxon>Pezizomycotina</taxon>
        <taxon>Sordariomycetes</taxon>
        <taxon>Hypocreomycetidae</taxon>
        <taxon>Hypocreales</taxon>
        <taxon>Hypocreaceae</taxon>
        <taxon>Cladobotryum</taxon>
    </lineage>
</organism>
<dbReference type="EMBL" id="JAVFKD010000015">
    <property type="protein sequence ID" value="KAK5988994.1"/>
    <property type="molecule type" value="Genomic_DNA"/>
</dbReference>
<keyword evidence="2" id="KW-1185">Reference proteome</keyword>
<evidence type="ECO:0000313" key="1">
    <source>
        <dbReference type="EMBL" id="KAK5988994.1"/>
    </source>
</evidence>
<protein>
    <submittedName>
        <fullName evidence="1">Uncharacterized protein</fullName>
    </submittedName>
</protein>
<reference evidence="1 2" key="1">
    <citation type="submission" date="2024-01" db="EMBL/GenBank/DDBJ databases">
        <title>Complete genome of Cladobotryum mycophilum ATHUM6906.</title>
        <authorList>
            <person name="Christinaki A.C."/>
            <person name="Myridakis A.I."/>
            <person name="Kouvelis V.N."/>
        </authorList>
    </citation>
    <scope>NUCLEOTIDE SEQUENCE [LARGE SCALE GENOMIC DNA]</scope>
    <source>
        <strain evidence="1 2">ATHUM6906</strain>
    </source>
</reference>
<name>A0ABR0SA06_9HYPO</name>
<accession>A0ABR0SA06</accession>
<sequence length="151" mass="17231">MSGQFEQSETLDSILPIPRSTKSVPLGYMIMMMQTTGFHKLGFVIYRCAYSDEAVWERYVQHMRHGPGADDIRMKNRIPRFSYCVMVDQKCLDMLKKYEEWQVAGGRGNVPYVPCILVDAKCGSEGKGRNRFSVRGGLYERLDGRMSMLGA</sequence>
<proteinExistence type="predicted"/>
<gene>
    <name evidence="1" type="ORF">PT974_10492</name>
</gene>
<evidence type="ECO:0000313" key="2">
    <source>
        <dbReference type="Proteomes" id="UP001338125"/>
    </source>
</evidence>
<comment type="caution">
    <text evidence="1">The sequence shown here is derived from an EMBL/GenBank/DDBJ whole genome shotgun (WGS) entry which is preliminary data.</text>
</comment>